<accession>A0A381Y1Y5</accession>
<proteinExistence type="predicted"/>
<dbReference type="AlphaFoldDB" id="A0A381Y1Y5"/>
<feature type="non-terminal residue" evidence="1">
    <location>
        <position position="1"/>
    </location>
</feature>
<evidence type="ECO:0000313" key="1">
    <source>
        <dbReference type="EMBL" id="SVA70427.1"/>
    </source>
</evidence>
<feature type="non-terminal residue" evidence="1">
    <location>
        <position position="25"/>
    </location>
</feature>
<organism evidence="1">
    <name type="scientific">marine metagenome</name>
    <dbReference type="NCBI Taxonomy" id="408172"/>
    <lineage>
        <taxon>unclassified sequences</taxon>
        <taxon>metagenomes</taxon>
        <taxon>ecological metagenomes</taxon>
    </lineage>
</organism>
<gene>
    <name evidence="1" type="ORF">METZ01_LOCUS123281</name>
</gene>
<protein>
    <submittedName>
        <fullName evidence="1">Uncharacterized protein</fullName>
    </submittedName>
</protein>
<sequence>KAGAGSCCSSAPLPHAEAISASTVT</sequence>
<dbReference type="EMBL" id="UINC01017028">
    <property type="protein sequence ID" value="SVA70427.1"/>
    <property type="molecule type" value="Genomic_DNA"/>
</dbReference>
<name>A0A381Y1Y5_9ZZZZ</name>
<reference evidence="1" key="1">
    <citation type="submission" date="2018-05" db="EMBL/GenBank/DDBJ databases">
        <authorList>
            <person name="Lanie J.A."/>
            <person name="Ng W.-L."/>
            <person name="Kazmierczak K.M."/>
            <person name="Andrzejewski T.M."/>
            <person name="Davidsen T.M."/>
            <person name="Wayne K.J."/>
            <person name="Tettelin H."/>
            <person name="Glass J.I."/>
            <person name="Rusch D."/>
            <person name="Podicherti R."/>
            <person name="Tsui H.-C.T."/>
            <person name="Winkler M.E."/>
        </authorList>
    </citation>
    <scope>NUCLEOTIDE SEQUENCE</scope>
</reference>